<feature type="region of interest" description="Disordered" evidence="1">
    <location>
        <begin position="205"/>
        <end position="240"/>
    </location>
</feature>
<organism evidence="3 4">
    <name type="scientific">Endomicrobium trichonymphae</name>
    <dbReference type="NCBI Taxonomy" id="1408204"/>
    <lineage>
        <taxon>Bacteria</taxon>
        <taxon>Pseudomonadati</taxon>
        <taxon>Elusimicrobiota</taxon>
        <taxon>Endomicrobiia</taxon>
        <taxon>Endomicrobiales</taxon>
        <taxon>Endomicrobiaceae</taxon>
        <taxon>Candidatus Endomicrobiellum</taxon>
    </lineage>
</organism>
<dbReference type="AlphaFoldDB" id="A0A1E5IHG0"/>
<dbReference type="GO" id="GO:0006260">
    <property type="term" value="P:DNA replication"/>
    <property type="evidence" value="ECO:0007669"/>
    <property type="project" value="InterPro"/>
</dbReference>
<dbReference type="SUPFAM" id="SSF52540">
    <property type="entry name" value="P-loop containing nucleoside triphosphate hydrolases"/>
    <property type="match status" value="1"/>
</dbReference>
<dbReference type="PANTHER" id="PTHR30153">
    <property type="entry name" value="REPLICATIVE DNA HELICASE DNAB"/>
    <property type="match status" value="1"/>
</dbReference>
<evidence type="ECO:0000313" key="3">
    <source>
        <dbReference type="EMBL" id="OEG69835.1"/>
    </source>
</evidence>
<dbReference type="InterPro" id="IPR007694">
    <property type="entry name" value="DNA_helicase_DnaB-like_C"/>
</dbReference>
<name>A0A1E5IHG0_ENDTX</name>
<dbReference type="GO" id="GO:0005829">
    <property type="term" value="C:cytosol"/>
    <property type="evidence" value="ECO:0007669"/>
    <property type="project" value="TreeGrafter"/>
</dbReference>
<sequence length="240" mass="27448">MRRTSSAFYRTLKGQDWASEYWIMDEDELPQEVGEELSKTFIDYFSKAKNLIKEAMDSGRLKIYDGIGQPNEEIQKEIVKCETGSLILLDYMQRLSAPKEFHNAQRYLQIQKASAELLKAAIEKQLIVIAGAQRKREDDDNKPSMESIRESGDIEQDAHNVVILAKDKDTGKDFAKVGKAREGGMGKQMVINPVKQFIFWETNGKYSPLQKDGDKAGKKPVEKERKRWADELMPPRGEQS</sequence>
<evidence type="ECO:0000313" key="4">
    <source>
        <dbReference type="Proteomes" id="UP000095237"/>
    </source>
</evidence>
<proteinExistence type="predicted"/>
<dbReference type="GO" id="GO:0005524">
    <property type="term" value="F:ATP binding"/>
    <property type="evidence" value="ECO:0007669"/>
    <property type="project" value="InterPro"/>
</dbReference>
<evidence type="ECO:0000256" key="1">
    <source>
        <dbReference type="SAM" id="MobiDB-lite"/>
    </source>
</evidence>
<comment type="caution">
    <text evidence="3">The sequence shown here is derived from an EMBL/GenBank/DDBJ whole genome shotgun (WGS) entry which is preliminary data.</text>
</comment>
<dbReference type="Pfam" id="PF03796">
    <property type="entry name" value="DnaB_C"/>
    <property type="match status" value="1"/>
</dbReference>
<reference evidence="3 4" key="1">
    <citation type="submission" date="2015-11" db="EMBL/GenBank/DDBJ databases">
        <title>Evidence for parallel genomic evolution in an endosymbiosis of termite gut flagellates.</title>
        <authorList>
            <person name="Zheng H."/>
        </authorList>
    </citation>
    <scope>NUCLEOTIDE SEQUENCE [LARGE SCALE GENOMIC DNA]</scope>
    <source>
        <strain evidence="3 4">CET450</strain>
    </source>
</reference>
<dbReference type="PANTHER" id="PTHR30153:SF2">
    <property type="entry name" value="REPLICATIVE DNA HELICASE"/>
    <property type="match status" value="1"/>
</dbReference>
<dbReference type="Proteomes" id="UP000095237">
    <property type="component" value="Unassembled WGS sequence"/>
</dbReference>
<feature type="compositionally biased region" description="Basic and acidic residues" evidence="1">
    <location>
        <begin position="211"/>
        <end position="230"/>
    </location>
</feature>
<protein>
    <recommendedName>
        <fullName evidence="2">SF4 helicase domain-containing protein</fullName>
    </recommendedName>
</protein>
<feature type="domain" description="SF4 helicase" evidence="2">
    <location>
        <begin position="59"/>
        <end position="187"/>
    </location>
</feature>
<dbReference type="GO" id="GO:0003678">
    <property type="term" value="F:DNA helicase activity"/>
    <property type="evidence" value="ECO:0007669"/>
    <property type="project" value="InterPro"/>
</dbReference>
<gene>
    <name evidence="3" type="ORF">ATZ36_07350</name>
</gene>
<dbReference type="EMBL" id="LNVX01000549">
    <property type="protein sequence ID" value="OEG69835.1"/>
    <property type="molecule type" value="Genomic_DNA"/>
</dbReference>
<evidence type="ECO:0000259" key="2">
    <source>
        <dbReference type="Pfam" id="PF03796"/>
    </source>
</evidence>
<keyword evidence="4" id="KW-1185">Reference proteome</keyword>
<dbReference type="Gene3D" id="3.40.50.300">
    <property type="entry name" value="P-loop containing nucleotide triphosphate hydrolases"/>
    <property type="match status" value="1"/>
</dbReference>
<dbReference type="InterPro" id="IPR027417">
    <property type="entry name" value="P-loop_NTPase"/>
</dbReference>
<accession>A0A1E5IHG0</accession>